<comment type="similarity">
    <text evidence="3">Belongs to the acetyltransferase family. RimJ subfamily.</text>
</comment>
<dbReference type="HOGENOM" id="CLU_013985_3_4_5"/>
<gene>
    <name evidence="5" type="ORF">FP2506_18249</name>
</gene>
<dbReference type="PANTHER" id="PTHR43792">
    <property type="entry name" value="GNAT FAMILY, PUTATIVE (AFU_ORTHOLOGUE AFUA_3G00765)-RELATED-RELATED"/>
    <property type="match status" value="1"/>
</dbReference>
<dbReference type="STRING" id="217511.GCA_001463845_01937"/>
<dbReference type="InterPro" id="IPR000182">
    <property type="entry name" value="GNAT_dom"/>
</dbReference>
<dbReference type="RefSeq" id="WP_007068764.1">
    <property type="nucleotide sequence ID" value="NZ_DS022272.1"/>
</dbReference>
<name>Q0G0Y3_9HYPH</name>
<comment type="caution">
    <text evidence="5">The sequence shown here is derived from an EMBL/GenBank/DDBJ whole genome shotgun (WGS) entry which is preliminary data.</text>
</comment>
<dbReference type="PANTHER" id="PTHR43792:SF8">
    <property type="entry name" value="[RIBOSOMAL PROTEIN US5]-ALANINE N-ACETYLTRANSFERASE"/>
    <property type="match status" value="1"/>
</dbReference>
<evidence type="ECO:0000256" key="2">
    <source>
        <dbReference type="ARBA" id="ARBA00023315"/>
    </source>
</evidence>
<sequence length="190" mass="21498">MRDELICAGDDDEELRTRRLALRTPTVADAPVIARHLSDYDVVSMLSRVPWPYEMEDAEDFLREIASRPENAIFAITLRETGDLIGICGLHRAQNGRAELGYWLAQDFWGAGYGTEAVQKLIDYGFEILKLGRIDVSCRVVNDASRHLIRKCGFAFVGPGMIESLASGRVASEHYMLDKCSWRSIRMWGR</sequence>
<dbReference type="EMBL" id="AATP01000005">
    <property type="protein sequence ID" value="EAU40856.1"/>
    <property type="molecule type" value="Genomic_DNA"/>
</dbReference>
<dbReference type="GO" id="GO:0016747">
    <property type="term" value="F:acyltransferase activity, transferring groups other than amino-acyl groups"/>
    <property type="evidence" value="ECO:0007669"/>
    <property type="project" value="InterPro"/>
</dbReference>
<keyword evidence="1 5" id="KW-0808">Transferase</keyword>
<dbReference type="Pfam" id="PF13302">
    <property type="entry name" value="Acetyltransf_3"/>
    <property type="match status" value="1"/>
</dbReference>
<dbReference type="PROSITE" id="PS51186">
    <property type="entry name" value="GNAT"/>
    <property type="match status" value="1"/>
</dbReference>
<dbReference type="Proteomes" id="UP000004310">
    <property type="component" value="Unassembled WGS sequence"/>
</dbReference>
<accession>Q0G0Y3</accession>
<evidence type="ECO:0000256" key="1">
    <source>
        <dbReference type="ARBA" id="ARBA00022679"/>
    </source>
</evidence>
<dbReference type="AlphaFoldDB" id="Q0G0Y3"/>
<proteinExistence type="inferred from homology"/>
<dbReference type="Gene3D" id="3.40.630.30">
    <property type="match status" value="1"/>
</dbReference>
<dbReference type="InterPro" id="IPR016181">
    <property type="entry name" value="Acyl_CoA_acyltransferase"/>
</dbReference>
<keyword evidence="6" id="KW-1185">Reference proteome</keyword>
<reference evidence="5 6" key="1">
    <citation type="journal article" date="2010" name="J. Bacteriol.">
        <title>Genome sequence of Fulvimarina pelagi HTCC2506T, a Mn(II)-oxidizing alphaproteobacterium possessing an aerobic anoxygenic photosynthetic gene cluster and Xanthorhodopsin.</title>
        <authorList>
            <person name="Kang I."/>
            <person name="Oh H.M."/>
            <person name="Lim S.I."/>
            <person name="Ferriera S."/>
            <person name="Giovannoni S.J."/>
            <person name="Cho J.C."/>
        </authorList>
    </citation>
    <scope>NUCLEOTIDE SEQUENCE [LARGE SCALE GENOMIC DNA]</scope>
    <source>
        <strain evidence="5 6">HTCC2506</strain>
    </source>
</reference>
<protein>
    <submittedName>
        <fullName evidence="5">GCN5-related N-acetyltransferase</fullName>
    </submittedName>
</protein>
<evidence type="ECO:0000313" key="6">
    <source>
        <dbReference type="Proteomes" id="UP000004310"/>
    </source>
</evidence>
<dbReference type="SUPFAM" id="SSF55729">
    <property type="entry name" value="Acyl-CoA N-acyltransferases (Nat)"/>
    <property type="match status" value="1"/>
</dbReference>
<organism evidence="5 6">
    <name type="scientific">Fulvimarina pelagi HTCC2506</name>
    <dbReference type="NCBI Taxonomy" id="314231"/>
    <lineage>
        <taxon>Bacteria</taxon>
        <taxon>Pseudomonadati</taxon>
        <taxon>Pseudomonadota</taxon>
        <taxon>Alphaproteobacteria</taxon>
        <taxon>Hyphomicrobiales</taxon>
        <taxon>Aurantimonadaceae</taxon>
        <taxon>Fulvimarina</taxon>
    </lineage>
</organism>
<dbReference type="eggNOG" id="COG1670">
    <property type="taxonomic scope" value="Bacteria"/>
</dbReference>
<evidence type="ECO:0000256" key="3">
    <source>
        <dbReference type="ARBA" id="ARBA00038502"/>
    </source>
</evidence>
<evidence type="ECO:0000313" key="5">
    <source>
        <dbReference type="EMBL" id="EAU40856.1"/>
    </source>
</evidence>
<keyword evidence="2" id="KW-0012">Acyltransferase</keyword>
<feature type="domain" description="N-acetyltransferase" evidence="4">
    <location>
        <begin position="32"/>
        <end position="190"/>
    </location>
</feature>
<evidence type="ECO:0000259" key="4">
    <source>
        <dbReference type="PROSITE" id="PS51186"/>
    </source>
</evidence>
<dbReference type="InterPro" id="IPR051531">
    <property type="entry name" value="N-acetyltransferase"/>
</dbReference>